<dbReference type="GO" id="GO:0043456">
    <property type="term" value="P:regulation of pentose-phosphate shunt"/>
    <property type="evidence" value="ECO:0007669"/>
    <property type="project" value="TreeGrafter"/>
</dbReference>
<dbReference type="CDD" id="cd07067">
    <property type="entry name" value="HP_PGM_like"/>
    <property type="match status" value="1"/>
</dbReference>
<comment type="caution">
    <text evidence="4">The sequence shown here is derived from an EMBL/GenBank/DDBJ whole genome shotgun (WGS) entry which is preliminary data.</text>
</comment>
<reference evidence="4" key="1">
    <citation type="journal article" date="2020" name="mSystems">
        <title>Genome- and Community-Level Interaction Insights into Carbon Utilization and Element Cycling Functions of Hydrothermarchaeota in Hydrothermal Sediment.</title>
        <authorList>
            <person name="Zhou Z."/>
            <person name="Liu Y."/>
            <person name="Xu W."/>
            <person name="Pan J."/>
            <person name="Luo Z.H."/>
            <person name="Li M."/>
        </authorList>
    </citation>
    <scope>NUCLEOTIDE SEQUENCE [LARGE SCALE GENOMIC DNA]</scope>
    <source>
        <strain evidence="4">SpSt-200</strain>
    </source>
</reference>
<dbReference type="PANTHER" id="PTHR46517">
    <property type="entry name" value="FRUCTOSE-2,6-BISPHOSPHATASE TIGAR"/>
    <property type="match status" value="1"/>
</dbReference>
<organism evidence="4">
    <name type="scientific">Pseudomonas graminis</name>
    <dbReference type="NCBI Taxonomy" id="158627"/>
    <lineage>
        <taxon>Bacteria</taxon>
        <taxon>Pseudomonadati</taxon>
        <taxon>Pseudomonadota</taxon>
        <taxon>Gammaproteobacteria</taxon>
        <taxon>Pseudomonadales</taxon>
        <taxon>Pseudomonadaceae</taxon>
        <taxon>Pseudomonas</taxon>
    </lineage>
</organism>
<accession>A0A7C2AZS0</accession>
<evidence type="ECO:0000313" key="4">
    <source>
        <dbReference type="EMBL" id="HEF27933.1"/>
    </source>
</evidence>
<dbReference type="InterPro" id="IPR029033">
    <property type="entry name" value="His_PPase_superfam"/>
</dbReference>
<dbReference type="GO" id="GO:0045820">
    <property type="term" value="P:negative regulation of glycolytic process"/>
    <property type="evidence" value="ECO:0007669"/>
    <property type="project" value="TreeGrafter"/>
</dbReference>
<feature type="binding site" evidence="3">
    <location>
        <position position="93"/>
    </location>
    <ligand>
        <name>substrate</name>
    </ligand>
</feature>
<feature type="binding site" evidence="3">
    <location>
        <position position="56"/>
    </location>
    <ligand>
        <name>substrate</name>
    </ligand>
</feature>
<sequence>MILYVRHGQTDYNSSNLWMGSIDSPLNEKGRIQAESLATELSDVCIDKIYSSPLIRAYETASFIAEKQKKSPEIVILPGLRERCFGALEGTVKDEMDRKNLALYSDVESEGEFAERIEYSMSSIDKNGLILIVSHSAVFRCLIEKLGYSTTPPLDVIMNCQVVQLNI</sequence>
<dbReference type="AlphaFoldDB" id="A0A7C2AZS0"/>
<keyword evidence="1" id="KW-0378">Hydrolase</keyword>
<evidence type="ECO:0000256" key="3">
    <source>
        <dbReference type="PIRSR" id="PIRSR613078-2"/>
    </source>
</evidence>
<dbReference type="PANTHER" id="PTHR46517:SF1">
    <property type="entry name" value="FRUCTOSE-2,6-BISPHOSPHATASE TIGAR"/>
    <property type="match status" value="1"/>
</dbReference>
<dbReference type="PIRSF" id="PIRSF000709">
    <property type="entry name" value="6PFK_2-Ptase"/>
    <property type="match status" value="1"/>
</dbReference>
<dbReference type="EMBL" id="DSIN01000032">
    <property type="protein sequence ID" value="HEF27933.1"/>
    <property type="molecule type" value="Genomic_DNA"/>
</dbReference>
<dbReference type="Gene3D" id="3.40.50.1240">
    <property type="entry name" value="Phosphoglycerate mutase-like"/>
    <property type="match status" value="1"/>
</dbReference>
<feature type="active site" description="Tele-phosphohistidine intermediate" evidence="2">
    <location>
        <position position="7"/>
    </location>
</feature>
<proteinExistence type="predicted"/>
<gene>
    <name evidence="4" type="ORF">ENP23_19460</name>
</gene>
<dbReference type="InterPro" id="IPR051695">
    <property type="entry name" value="Phosphoglycerate_Mutase"/>
</dbReference>
<protein>
    <submittedName>
        <fullName evidence="4">Histidine phosphatase family protein</fullName>
    </submittedName>
</protein>
<dbReference type="GO" id="GO:0004331">
    <property type="term" value="F:fructose-2,6-bisphosphate 2-phosphatase activity"/>
    <property type="evidence" value="ECO:0007669"/>
    <property type="project" value="TreeGrafter"/>
</dbReference>
<dbReference type="SMART" id="SM00855">
    <property type="entry name" value="PGAM"/>
    <property type="match status" value="1"/>
</dbReference>
<evidence type="ECO:0000256" key="2">
    <source>
        <dbReference type="PIRSR" id="PIRSR613078-1"/>
    </source>
</evidence>
<dbReference type="SUPFAM" id="SSF53254">
    <property type="entry name" value="Phosphoglycerate mutase-like"/>
    <property type="match status" value="1"/>
</dbReference>
<evidence type="ECO:0000256" key="1">
    <source>
        <dbReference type="ARBA" id="ARBA00022801"/>
    </source>
</evidence>
<dbReference type="InterPro" id="IPR013078">
    <property type="entry name" value="His_Pase_superF_clade-1"/>
</dbReference>
<dbReference type="Pfam" id="PF00300">
    <property type="entry name" value="His_Phos_1"/>
    <property type="match status" value="1"/>
</dbReference>
<name>A0A7C2AZS0_9PSED</name>
<feature type="active site" description="Proton donor/acceptor" evidence="2">
    <location>
        <position position="82"/>
    </location>
</feature>
<feature type="binding site" evidence="3">
    <location>
        <begin position="6"/>
        <end position="13"/>
    </location>
    <ligand>
        <name>substrate</name>
    </ligand>
</feature>
<dbReference type="GO" id="GO:0005829">
    <property type="term" value="C:cytosol"/>
    <property type="evidence" value="ECO:0007669"/>
    <property type="project" value="TreeGrafter"/>
</dbReference>